<keyword evidence="9" id="KW-1185">Reference proteome</keyword>
<evidence type="ECO:0000313" key="9">
    <source>
        <dbReference type="Proteomes" id="UP000737018"/>
    </source>
</evidence>
<keyword evidence="6 7" id="KW-0472">Membrane</keyword>
<evidence type="ECO:0000256" key="5">
    <source>
        <dbReference type="ARBA" id="ARBA00022989"/>
    </source>
</evidence>
<keyword evidence="3 7" id="KW-0812">Transmembrane</keyword>
<comment type="subcellular location">
    <subcellularLocation>
        <location evidence="1">Plastid</location>
        <location evidence="1">Chloroplast inner membrane</location>
        <topology evidence="1">Multi-pass membrane protein</topology>
    </subcellularLocation>
    <subcellularLocation>
        <location evidence="7">Plastid</location>
        <location evidence="7">Chloroplast membrane</location>
        <topology evidence="7">Multi-pass membrane protein</topology>
    </subcellularLocation>
</comment>
<comment type="function">
    <text evidence="7">Involved in protein precursor import into chloroplasts.</text>
</comment>
<keyword evidence="7" id="KW-0934">Plastid</keyword>
<evidence type="ECO:0000313" key="8">
    <source>
        <dbReference type="EMBL" id="KAF3970964.1"/>
    </source>
</evidence>
<dbReference type="GO" id="GO:0009706">
    <property type="term" value="C:chloroplast inner membrane"/>
    <property type="evidence" value="ECO:0007669"/>
    <property type="project" value="UniProtKB-SubCell"/>
</dbReference>
<keyword evidence="4" id="KW-1001">Plastid inner membrane</keyword>
<evidence type="ECO:0000256" key="7">
    <source>
        <dbReference type="RuleBase" id="RU367003"/>
    </source>
</evidence>
<keyword evidence="7" id="KW-0150">Chloroplast</keyword>
<dbReference type="PANTHER" id="PTHR33510">
    <property type="entry name" value="PROTEIN TIC 20-II, CHLOROPLASTIC"/>
    <property type="match status" value="1"/>
</dbReference>
<name>A0A8J4W1N7_9ROSI</name>
<evidence type="ECO:0000256" key="2">
    <source>
        <dbReference type="ARBA" id="ARBA00009596"/>
    </source>
</evidence>
<evidence type="ECO:0000256" key="1">
    <source>
        <dbReference type="ARBA" id="ARBA00004478"/>
    </source>
</evidence>
<dbReference type="AlphaFoldDB" id="A0A8J4W1N7"/>
<feature type="transmembrane region" description="Helical" evidence="7">
    <location>
        <begin position="186"/>
        <end position="207"/>
    </location>
</feature>
<dbReference type="OrthoDB" id="602284at2759"/>
<proteinExistence type="inferred from homology"/>
<reference evidence="8" key="1">
    <citation type="submission" date="2020-03" db="EMBL/GenBank/DDBJ databases">
        <title>Castanea mollissima Vanexum genome sequencing.</title>
        <authorList>
            <person name="Staton M."/>
        </authorList>
    </citation>
    <scope>NUCLEOTIDE SEQUENCE</scope>
    <source>
        <tissue evidence="8">Leaf</tissue>
    </source>
</reference>
<accession>A0A8J4W1N7</accession>
<gene>
    <name evidence="8" type="ORF">CMV_005393</name>
</gene>
<comment type="caution">
    <text evidence="8">The sequence shown here is derived from an EMBL/GenBank/DDBJ whole genome shotgun (WGS) entry which is preliminary data.</text>
</comment>
<evidence type="ECO:0000256" key="4">
    <source>
        <dbReference type="ARBA" id="ARBA00022780"/>
    </source>
</evidence>
<dbReference type="PANTHER" id="PTHR33510:SF12">
    <property type="entry name" value="PROTEIN TIC 20-IV, CHLOROPLASTIC"/>
    <property type="match status" value="1"/>
</dbReference>
<sequence>MMTLIVPEPTGTVSTIVGSSWYKDAVLQKFTNTFTTHKSLARRTVVACGSKGNSFPHLSATSSLFSSGNQGGLLHRIPLLPRPRKSIMPLQASKDNPFGYLIPKMTEKPEWWWRIIACIPYLLALQMSETASYVQPLLDRHEFLEDLLYYIPGAVRRLPWWFHILHFYLAYFGVVQSKKWPHYLRFHVAMGFLLEQALQVVVLSSNFMPLIHFQGTYGLYYWAAVGFLYIFIMLECVRCALAAAFLGSVI</sequence>
<evidence type="ECO:0000256" key="6">
    <source>
        <dbReference type="ARBA" id="ARBA00023136"/>
    </source>
</evidence>
<comment type="caution">
    <text evidence="7">Lacks conserved residue(s) required for the propagation of feature annotation.</text>
</comment>
<dbReference type="Pfam" id="PF16166">
    <property type="entry name" value="TIC20"/>
    <property type="match status" value="1"/>
</dbReference>
<protein>
    <recommendedName>
        <fullName evidence="7">Protein TIC 20</fullName>
    </recommendedName>
</protein>
<comment type="similarity">
    <text evidence="2 7">Belongs to the Tic20 family.</text>
</comment>
<dbReference type="EMBL" id="JRKL02000481">
    <property type="protein sequence ID" value="KAF3970964.1"/>
    <property type="molecule type" value="Genomic_DNA"/>
</dbReference>
<dbReference type="InterPro" id="IPR005691">
    <property type="entry name" value="Tic20"/>
</dbReference>
<evidence type="ECO:0000256" key="3">
    <source>
        <dbReference type="ARBA" id="ARBA00022692"/>
    </source>
</evidence>
<dbReference type="Proteomes" id="UP000737018">
    <property type="component" value="Unassembled WGS sequence"/>
</dbReference>
<keyword evidence="5 7" id="KW-1133">Transmembrane helix</keyword>
<feature type="transmembrane region" description="Helical" evidence="7">
    <location>
        <begin position="158"/>
        <end position="174"/>
    </location>
</feature>
<feature type="transmembrane region" description="Helical" evidence="7">
    <location>
        <begin position="219"/>
        <end position="246"/>
    </location>
</feature>
<organism evidence="8 9">
    <name type="scientific">Castanea mollissima</name>
    <name type="common">Chinese chestnut</name>
    <dbReference type="NCBI Taxonomy" id="60419"/>
    <lineage>
        <taxon>Eukaryota</taxon>
        <taxon>Viridiplantae</taxon>
        <taxon>Streptophyta</taxon>
        <taxon>Embryophyta</taxon>
        <taxon>Tracheophyta</taxon>
        <taxon>Spermatophyta</taxon>
        <taxon>Magnoliopsida</taxon>
        <taxon>eudicotyledons</taxon>
        <taxon>Gunneridae</taxon>
        <taxon>Pentapetalae</taxon>
        <taxon>rosids</taxon>
        <taxon>fabids</taxon>
        <taxon>Fagales</taxon>
        <taxon>Fagaceae</taxon>
        <taxon>Castanea</taxon>
    </lineage>
</organism>